<name>A0A8T0VA47_PANVG</name>
<sequence length="94" mass="10915">MGTIRVEEYKRNFTKMMSTWLHEQARLGSMVSYQTKPFDIGGGQICSRRRDREIGCVASKNDDFRKIPLKELVPVRYNQKIEMGNVGKSEETEI</sequence>
<evidence type="ECO:0000313" key="2">
    <source>
        <dbReference type="Proteomes" id="UP000823388"/>
    </source>
</evidence>
<organism evidence="1 2">
    <name type="scientific">Panicum virgatum</name>
    <name type="common">Blackwell switchgrass</name>
    <dbReference type="NCBI Taxonomy" id="38727"/>
    <lineage>
        <taxon>Eukaryota</taxon>
        <taxon>Viridiplantae</taxon>
        <taxon>Streptophyta</taxon>
        <taxon>Embryophyta</taxon>
        <taxon>Tracheophyta</taxon>
        <taxon>Spermatophyta</taxon>
        <taxon>Magnoliopsida</taxon>
        <taxon>Liliopsida</taxon>
        <taxon>Poales</taxon>
        <taxon>Poaceae</taxon>
        <taxon>PACMAD clade</taxon>
        <taxon>Panicoideae</taxon>
        <taxon>Panicodae</taxon>
        <taxon>Paniceae</taxon>
        <taxon>Panicinae</taxon>
        <taxon>Panicum</taxon>
        <taxon>Panicum sect. Hiantes</taxon>
    </lineage>
</organism>
<dbReference type="EMBL" id="CM029041">
    <property type="protein sequence ID" value="KAG2628809.1"/>
    <property type="molecule type" value="Genomic_DNA"/>
</dbReference>
<gene>
    <name evidence="1" type="ORF">PVAP13_3KG415600</name>
</gene>
<keyword evidence="2" id="KW-1185">Reference proteome</keyword>
<dbReference type="AlphaFoldDB" id="A0A8T0VA47"/>
<dbReference type="Proteomes" id="UP000823388">
    <property type="component" value="Chromosome 3K"/>
</dbReference>
<evidence type="ECO:0000313" key="1">
    <source>
        <dbReference type="EMBL" id="KAG2628809.1"/>
    </source>
</evidence>
<comment type="caution">
    <text evidence="1">The sequence shown here is derived from an EMBL/GenBank/DDBJ whole genome shotgun (WGS) entry which is preliminary data.</text>
</comment>
<reference evidence="1" key="1">
    <citation type="submission" date="2020-05" db="EMBL/GenBank/DDBJ databases">
        <title>WGS assembly of Panicum virgatum.</title>
        <authorList>
            <person name="Lovell J.T."/>
            <person name="Jenkins J."/>
            <person name="Shu S."/>
            <person name="Juenger T.E."/>
            <person name="Schmutz J."/>
        </authorList>
    </citation>
    <scope>NUCLEOTIDE SEQUENCE</scope>
    <source>
        <strain evidence="1">AP13</strain>
    </source>
</reference>
<accession>A0A8T0VA47</accession>
<proteinExistence type="predicted"/>
<protein>
    <submittedName>
        <fullName evidence="1">Uncharacterized protein</fullName>
    </submittedName>
</protein>